<dbReference type="InterPro" id="IPR005468">
    <property type="entry name" value="Avidin/str"/>
</dbReference>
<evidence type="ECO:0000313" key="5">
    <source>
        <dbReference type="Proteomes" id="UP000254889"/>
    </source>
</evidence>
<evidence type="ECO:0000256" key="3">
    <source>
        <dbReference type="ARBA" id="ARBA00022729"/>
    </source>
</evidence>
<keyword evidence="3" id="KW-0732">Signal</keyword>
<dbReference type="AlphaFoldDB" id="A0A345ZWX4"/>
<keyword evidence="2" id="KW-0964">Secreted</keyword>
<dbReference type="PANTHER" id="PTHR34399:SF3">
    <property type="entry name" value="AVID PROTEIN-RELATED"/>
    <property type="match status" value="1"/>
</dbReference>
<dbReference type="InterPro" id="IPR036896">
    <property type="entry name" value="Avidin-like_sf"/>
</dbReference>
<evidence type="ECO:0000256" key="2">
    <source>
        <dbReference type="ARBA" id="ARBA00022525"/>
    </source>
</evidence>
<dbReference type="EMBL" id="CP031417">
    <property type="protein sequence ID" value="AXK81421.1"/>
    <property type="molecule type" value="Genomic_DNA"/>
</dbReference>
<dbReference type="OrthoDB" id="8138261at2"/>
<gene>
    <name evidence="4" type="ORF">DW352_13420</name>
</gene>
<dbReference type="KEGG" id="ptaw:DW352_13420"/>
<sequence length="128" mass="13977">MGIARDMKAAANPNFNGKWKNELDSVMELTVNGSSVSGTYTSAVSSNGTPTPPHPLIGNVDNELISFIVNWTDYASITAWVGQMVVDAAGKEQIFTLWQMTTTTNDPESPKELWQAIHAGSDTFERVR</sequence>
<dbReference type="GO" id="GO:0005576">
    <property type="term" value="C:extracellular region"/>
    <property type="evidence" value="ECO:0007669"/>
    <property type="project" value="UniProtKB-SubCell"/>
</dbReference>
<organism evidence="4 5">
    <name type="scientific">Pseudolabrys taiwanensis</name>
    <dbReference type="NCBI Taxonomy" id="331696"/>
    <lineage>
        <taxon>Bacteria</taxon>
        <taxon>Pseudomonadati</taxon>
        <taxon>Pseudomonadota</taxon>
        <taxon>Alphaproteobacteria</taxon>
        <taxon>Hyphomicrobiales</taxon>
        <taxon>Xanthobacteraceae</taxon>
        <taxon>Pseudolabrys</taxon>
    </lineage>
</organism>
<accession>A0A345ZWX4</accession>
<evidence type="ECO:0000313" key="4">
    <source>
        <dbReference type="EMBL" id="AXK81421.1"/>
    </source>
</evidence>
<protein>
    <submittedName>
        <fullName evidence="4">Avidin</fullName>
    </submittedName>
</protein>
<dbReference type="GO" id="GO:0009374">
    <property type="term" value="F:biotin binding"/>
    <property type="evidence" value="ECO:0007669"/>
    <property type="project" value="InterPro"/>
</dbReference>
<dbReference type="PROSITE" id="PS51326">
    <property type="entry name" value="AVIDIN_2"/>
    <property type="match status" value="1"/>
</dbReference>
<evidence type="ECO:0000256" key="1">
    <source>
        <dbReference type="ARBA" id="ARBA00004613"/>
    </source>
</evidence>
<proteinExistence type="predicted"/>
<dbReference type="SUPFAM" id="SSF50876">
    <property type="entry name" value="Avidin/streptavidin"/>
    <property type="match status" value="1"/>
</dbReference>
<comment type="subcellular location">
    <subcellularLocation>
        <location evidence="1">Secreted</location>
    </subcellularLocation>
</comment>
<dbReference type="PANTHER" id="PTHR34399">
    <property type="entry name" value="AVIDIN-RELATED"/>
    <property type="match status" value="1"/>
</dbReference>
<name>A0A345ZWX4_9HYPH</name>
<dbReference type="Proteomes" id="UP000254889">
    <property type="component" value="Chromosome"/>
</dbReference>
<dbReference type="Pfam" id="PF01382">
    <property type="entry name" value="Avidin"/>
    <property type="match status" value="1"/>
</dbReference>
<dbReference type="RefSeq" id="WP_115691800.1">
    <property type="nucleotide sequence ID" value="NZ_CP031417.1"/>
</dbReference>
<keyword evidence="5" id="KW-1185">Reference proteome</keyword>
<dbReference type="Gene3D" id="2.40.128.30">
    <property type="entry name" value="Avidin-like"/>
    <property type="match status" value="1"/>
</dbReference>
<dbReference type="InterPro" id="IPR051764">
    <property type="entry name" value="Avidin/Streptavidin-rel"/>
</dbReference>
<reference evidence="4 5" key="1">
    <citation type="submission" date="2018-07" db="EMBL/GenBank/DDBJ databases">
        <authorList>
            <person name="Quirk P.G."/>
            <person name="Krulwich T.A."/>
        </authorList>
    </citation>
    <scope>NUCLEOTIDE SEQUENCE [LARGE SCALE GENOMIC DNA]</scope>
    <source>
        <strain evidence="4 5">CC-BB4</strain>
    </source>
</reference>